<dbReference type="NCBIfam" id="TIGR02595">
    <property type="entry name" value="PEP_CTERM"/>
    <property type="match status" value="1"/>
</dbReference>
<keyword evidence="1" id="KW-0732">Signal</keyword>
<gene>
    <name evidence="3" type="ORF">GCM10011611_28880</name>
</gene>
<evidence type="ECO:0000313" key="3">
    <source>
        <dbReference type="EMBL" id="GGF21003.1"/>
    </source>
</evidence>
<reference evidence="3" key="1">
    <citation type="journal article" date="2014" name="Int. J. Syst. Evol. Microbiol.">
        <title>Complete genome sequence of Corynebacterium casei LMG S-19264T (=DSM 44701T), isolated from a smear-ripened cheese.</title>
        <authorList>
            <consortium name="US DOE Joint Genome Institute (JGI-PGF)"/>
            <person name="Walter F."/>
            <person name="Albersmeier A."/>
            <person name="Kalinowski J."/>
            <person name="Ruckert C."/>
        </authorList>
    </citation>
    <scope>NUCLEOTIDE SEQUENCE</scope>
    <source>
        <strain evidence="3">CGMCC 1.15725</strain>
    </source>
</reference>
<sequence>MTHRIHRAGARAAKPGLATLCATSALLVLPQSPAFAGLITGNVTVNGNSNAGSWNISSYLPTSASNTITSATALLTFSDVSPGFSSMYNSSSGYQYTGSSCTSYGWYGCDSYNYYYLNNSYENLSETQDVVKVAAGKDSVSGADTMHSSGYYQTGSSSSQSGNSILTTNYYQQTTVNDPTFSVALTLSNATLAELANGDLAYSFQTTSGAVRLNSAELTFSGTSTSVPEPGALALLAGGIAGLGALVARRRKTG</sequence>
<dbReference type="Pfam" id="PF07589">
    <property type="entry name" value="PEP-CTERM"/>
    <property type="match status" value="1"/>
</dbReference>
<dbReference type="Proteomes" id="UP000646365">
    <property type="component" value="Unassembled WGS sequence"/>
</dbReference>
<keyword evidence="4" id="KW-1185">Reference proteome</keyword>
<proteinExistence type="predicted"/>
<dbReference type="InterPro" id="IPR013424">
    <property type="entry name" value="Ice-binding_C"/>
</dbReference>
<dbReference type="AlphaFoldDB" id="A0A8J2YTU5"/>
<name>A0A8J2YTU5_9PROT</name>
<feature type="signal peptide" evidence="1">
    <location>
        <begin position="1"/>
        <end position="36"/>
    </location>
</feature>
<comment type="caution">
    <text evidence="3">The sequence shown here is derived from an EMBL/GenBank/DDBJ whole genome shotgun (WGS) entry which is preliminary data.</text>
</comment>
<feature type="domain" description="Ice-binding protein C-terminal" evidence="2">
    <location>
        <begin position="226"/>
        <end position="251"/>
    </location>
</feature>
<organism evidence="3 4">
    <name type="scientific">Aliidongia dinghuensis</name>
    <dbReference type="NCBI Taxonomy" id="1867774"/>
    <lineage>
        <taxon>Bacteria</taxon>
        <taxon>Pseudomonadati</taxon>
        <taxon>Pseudomonadota</taxon>
        <taxon>Alphaproteobacteria</taxon>
        <taxon>Rhodospirillales</taxon>
        <taxon>Dongiaceae</taxon>
        <taxon>Aliidongia</taxon>
    </lineage>
</organism>
<reference evidence="3" key="2">
    <citation type="submission" date="2020-09" db="EMBL/GenBank/DDBJ databases">
        <authorList>
            <person name="Sun Q."/>
            <person name="Zhou Y."/>
        </authorList>
    </citation>
    <scope>NUCLEOTIDE SEQUENCE</scope>
    <source>
        <strain evidence="3">CGMCC 1.15725</strain>
    </source>
</reference>
<feature type="chain" id="PRO_5035304387" description="Ice-binding protein C-terminal domain-containing protein" evidence="1">
    <location>
        <begin position="37"/>
        <end position="254"/>
    </location>
</feature>
<accession>A0A8J2YTU5</accession>
<protein>
    <recommendedName>
        <fullName evidence="2">Ice-binding protein C-terminal domain-containing protein</fullName>
    </recommendedName>
</protein>
<evidence type="ECO:0000313" key="4">
    <source>
        <dbReference type="Proteomes" id="UP000646365"/>
    </source>
</evidence>
<evidence type="ECO:0000256" key="1">
    <source>
        <dbReference type="SAM" id="SignalP"/>
    </source>
</evidence>
<evidence type="ECO:0000259" key="2">
    <source>
        <dbReference type="Pfam" id="PF07589"/>
    </source>
</evidence>
<dbReference type="EMBL" id="BMJQ01000007">
    <property type="protein sequence ID" value="GGF21003.1"/>
    <property type="molecule type" value="Genomic_DNA"/>
</dbReference>
<dbReference type="RefSeq" id="WP_189046906.1">
    <property type="nucleotide sequence ID" value="NZ_BMJQ01000007.1"/>
</dbReference>